<accession>A0ABU1Y0P9</accession>
<keyword evidence="4" id="KW-0804">Transcription</keyword>
<evidence type="ECO:0000256" key="5">
    <source>
        <dbReference type="SAM" id="MobiDB-lite"/>
    </source>
</evidence>
<dbReference type="Pfam" id="PF03466">
    <property type="entry name" value="LysR_substrate"/>
    <property type="match status" value="1"/>
</dbReference>
<dbReference type="InterPro" id="IPR036388">
    <property type="entry name" value="WH-like_DNA-bd_sf"/>
</dbReference>
<dbReference type="Pfam" id="PF00126">
    <property type="entry name" value="HTH_1"/>
    <property type="match status" value="1"/>
</dbReference>
<feature type="compositionally biased region" description="Low complexity" evidence="5">
    <location>
        <begin position="305"/>
        <end position="337"/>
    </location>
</feature>
<dbReference type="InterPro" id="IPR058163">
    <property type="entry name" value="LysR-type_TF_proteobact-type"/>
</dbReference>
<dbReference type="InterPro" id="IPR005119">
    <property type="entry name" value="LysR_subst-bd"/>
</dbReference>
<keyword evidence="2" id="KW-0805">Transcription regulation</keyword>
<dbReference type="RefSeq" id="WP_310238131.1">
    <property type="nucleotide sequence ID" value="NZ_JAVDWO010000017.1"/>
</dbReference>
<name>A0ABU1Y0P9_9GAMM</name>
<dbReference type="Proteomes" id="UP001256588">
    <property type="component" value="Unassembled WGS sequence"/>
</dbReference>
<dbReference type="EMBL" id="JAVDWO010000017">
    <property type="protein sequence ID" value="MDR7194605.1"/>
    <property type="molecule type" value="Genomic_DNA"/>
</dbReference>
<evidence type="ECO:0000259" key="6">
    <source>
        <dbReference type="PROSITE" id="PS50931"/>
    </source>
</evidence>
<keyword evidence="3 7" id="KW-0238">DNA-binding</keyword>
<feature type="region of interest" description="Disordered" evidence="5">
    <location>
        <begin position="303"/>
        <end position="343"/>
    </location>
</feature>
<comment type="caution">
    <text evidence="7">The sequence shown here is derived from an EMBL/GenBank/DDBJ whole genome shotgun (WGS) entry which is preliminary data.</text>
</comment>
<dbReference type="Gene3D" id="3.40.190.290">
    <property type="match status" value="1"/>
</dbReference>
<dbReference type="InterPro" id="IPR000847">
    <property type="entry name" value="LysR_HTH_N"/>
</dbReference>
<dbReference type="InterPro" id="IPR036390">
    <property type="entry name" value="WH_DNA-bd_sf"/>
</dbReference>
<evidence type="ECO:0000313" key="8">
    <source>
        <dbReference type="Proteomes" id="UP001256588"/>
    </source>
</evidence>
<dbReference type="SUPFAM" id="SSF46785">
    <property type="entry name" value="Winged helix' DNA-binding domain"/>
    <property type="match status" value="1"/>
</dbReference>
<organism evidence="7 8">
    <name type="scientific">Luteimonas terrae</name>
    <dbReference type="NCBI Taxonomy" id="1530191"/>
    <lineage>
        <taxon>Bacteria</taxon>
        <taxon>Pseudomonadati</taxon>
        <taxon>Pseudomonadota</taxon>
        <taxon>Gammaproteobacteria</taxon>
        <taxon>Lysobacterales</taxon>
        <taxon>Lysobacteraceae</taxon>
        <taxon>Luteimonas</taxon>
    </lineage>
</organism>
<evidence type="ECO:0000313" key="7">
    <source>
        <dbReference type="EMBL" id="MDR7194605.1"/>
    </source>
</evidence>
<dbReference type="PROSITE" id="PS50931">
    <property type="entry name" value="HTH_LYSR"/>
    <property type="match status" value="1"/>
</dbReference>
<protein>
    <submittedName>
        <fullName evidence="7">DNA-binding transcriptional LysR family regulator</fullName>
    </submittedName>
</protein>
<keyword evidence="8" id="KW-1185">Reference proteome</keyword>
<feature type="domain" description="HTH lysR-type" evidence="6">
    <location>
        <begin position="1"/>
        <end position="59"/>
    </location>
</feature>
<evidence type="ECO:0000256" key="3">
    <source>
        <dbReference type="ARBA" id="ARBA00023125"/>
    </source>
</evidence>
<dbReference type="SUPFAM" id="SSF53850">
    <property type="entry name" value="Periplasmic binding protein-like II"/>
    <property type="match status" value="1"/>
</dbReference>
<dbReference type="CDD" id="cd08422">
    <property type="entry name" value="PBP2_CrgA_like"/>
    <property type="match status" value="1"/>
</dbReference>
<proteinExistence type="inferred from homology"/>
<gene>
    <name evidence="7" type="ORF">J2W68_003353</name>
</gene>
<dbReference type="PANTHER" id="PTHR30537:SF81">
    <property type="entry name" value="TRANSCRIPTIONAL REGULATOR-RELATED"/>
    <property type="match status" value="1"/>
</dbReference>
<sequence>MDRISDVALFLRVIDLGSISAAARTLDLSVATASQRLKRLEAELGVRLLHRTTRRLHPTPEGLLLAEQGRPLLDELDSLTANLRETGGGSGVAGTLRLTTSASFGRQYISPLLPEFLAQHPQLRVSLDLDDRVTDPVGRGYDLAIRIGELADSSLIARPIARNLRVLCASPDYLARRGTPRTPADLAAHDGVLLFGTHGLQDVWQLVAADGVTHPVRMQARFESNLGEALRDATVAGLGISLHSLWHVHEDLRVGRLVVVLPDYTLPTSAIYAVMPQRRMVPPRVRALVDFLVARLGDPPVWERAQAGTPEPAAAATPSGAATLKRAAAPSSRQRPAPAKKRR</sequence>
<evidence type="ECO:0000256" key="1">
    <source>
        <dbReference type="ARBA" id="ARBA00009437"/>
    </source>
</evidence>
<evidence type="ECO:0000256" key="2">
    <source>
        <dbReference type="ARBA" id="ARBA00023015"/>
    </source>
</evidence>
<comment type="similarity">
    <text evidence="1">Belongs to the LysR transcriptional regulatory family.</text>
</comment>
<dbReference type="Gene3D" id="1.10.10.10">
    <property type="entry name" value="Winged helix-like DNA-binding domain superfamily/Winged helix DNA-binding domain"/>
    <property type="match status" value="1"/>
</dbReference>
<reference evidence="7 8" key="1">
    <citation type="submission" date="2023-07" db="EMBL/GenBank/DDBJ databases">
        <title>Sorghum-associated microbial communities from plants grown in Nebraska, USA.</title>
        <authorList>
            <person name="Schachtman D."/>
        </authorList>
    </citation>
    <scope>NUCLEOTIDE SEQUENCE [LARGE SCALE GENOMIC DNA]</scope>
    <source>
        <strain evidence="7 8">4099</strain>
    </source>
</reference>
<dbReference type="GO" id="GO:0003677">
    <property type="term" value="F:DNA binding"/>
    <property type="evidence" value="ECO:0007669"/>
    <property type="project" value="UniProtKB-KW"/>
</dbReference>
<evidence type="ECO:0000256" key="4">
    <source>
        <dbReference type="ARBA" id="ARBA00023163"/>
    </source>
</evidence>
<dbReference type="PANTHER" id="PTHR30537">
    <property type="entry name" value="HTH-TYPE TRANSCRIPTIONAL REGULATOR"/>
    <property type="match status" value="1"/>
</dbReference>